<dbReference type="PANTHER" id="PTHR22953:SF15">
    <property type="entry name" value="PURPLE ACID PHOSPHATASE 13"/>
    <property type="match status" value="1"/>
</dbReference>
<keyword evidence="4" id="KW-1185">Reference proteome</keyword>
<protein>
    <recommendedName>
        <fullName evidence="2">Purple acid phosphatase C-terminal domain-containing protein</fullName>
    </recommendedName>
</protein>
<dbReference type="Proteomes" id="UP001497516">
    <property type="component" value="Chromosome 4"/>
</dbReference>
<reference evidence="3 4" key="1">
    <citation type="submission" date="2024-04" db="EMBL/GenBank/DDBJ databases">
        <authorList>
            <person name="Fracassetti M."/>
        </authorList>
    </citation>
    <scope>NUCLEOTIDE SEQUENCE [LARGE SCALE GENOMIC DNA]</scope>
</reference>
<dbReference type="AlphaFoldDB" id="A0AAV2EFP2"/>
<evidence type="ECO:0000256" key="1">
    <source>
        <dbReference type="ARBA" id="ARBA00022729"/>
    </source>
</evidence>
<evidence type="ECO:0000259" key="2">
    <source>
        <dbReference type="Pfam" id="PF14008"/>
    </source>
</evidence>
<organism evidence="3 4">
    <name type="scientific">Linum trigynum</name>
    <dbReference type="NCBI Taxonomy" id="586398"/>
    <lineage>
        <taxon>Eukaryota</taxon>
        <taxon>Viridiplantae</taxon>
        <taxon>Streptophyta</taxon>
        <taxon>Embryophyta</taxon>
        <taxon>Tracheophyta</taxon>
        <taxon>Spermatophyta</taxon>
        <taxon>Magnoliopsida</taxon>
        <taxon>eudicotyledons</taxon>
        <taxon>Gunneridae</taxon>
        <taxon>Pentapetalae</taxon>
        <taxon>rosids</taxon>
        <taxon>fabids</taxon>
        <taxon>Malpighiales</taxon>
        <taxon>Linaceae</taxon>
        <taxon>Linum</taxon>
    </lineage>
</organism>
<dbReference type="Gene3D" id="3.60.21.10">
    <property type="match status" value="1"/>
</dbReference>
<evidence type="ECO:0000313" key="3">
    <source>
        <dbReference type="EMBL" id="CAL1384508.1"/>
    </source>
</evidence>
<dbReference type="InterPro" id="IPR025733">
    <property type="entry name" value="PAPs_C"/>
</dbReference>
<dbReference type="GO" id="GO:0003993">
    <property type="term" value="F:acid phosphatase activity"/>
    <property type="evidence" value="ECO:0007669"/>
    <property type="project" value="InterPro"/>
</dbReference>
<dbReference type="PANTHER" id="PTHR22953">
    <property type="entry name" value="ACID PHOSPHATASE RELATED"/>
    <property type="match status" value="1"/>
</dbReference>
<proteinExistence type="predicted"/>
<dbReference type="InterPro" id="IPR039331">
    <property type="entry name" value="PAPs-like"/>
</dbReference>
<dbReference type="EMBL" id="OZ034817">
    <property type="protein sequence ID" value="CAL1384508.1"/>
    <property type="molecule type" value="Genomic_DNA"/>
</dbReference>
<dbReference type="InterPro" id="IPR029052">
    <property type="entry name" value="Metallo-depent_PP-like"/>
</dbReference>
<evidence type="ECO:0000313" key="4">
    <source>
        <dbReference type="Proteomes" id="UP001497516"/>
    </source>
</evidence>
<feature type="domain" description="Purple acid phosphatase C-terminal" evidence="2">
    <location>
        <begin position="39"/>
        <end position="78"/>
    </location>
</feature>
<name>A0AAV2EFP2_9ROSI</name>
<dbReference type="Pfam" id="PF14008">
    <property type="entry name" value="Metallophos_C"/>
    <property type="match status" value="1"/>
</dbReference>
<accession>A0AAV2EFP2</accession>
<keyword evidence="1" id="KW-0732">Signal</keyword>
<sequence length="105" mass="11968">MMAIIRADDPGCCPDPSHTPDTDIGGFCAFDLTSESISAGKFCWDQQPEYNAYRETSFGHGILEVKNDTYALWRWLRNLEFAEFAGDNVFIVREPERDLLSSQRN</sequence>
<gene>
    <name evidence="3" type="ORF">LTRI10_LOCUS25709</name>
</gene>